<dbReference type="Gene3D" id="1.20.1740.10">
    <property type="entry name" value="Amino acid/polyamine transporter I"/>
    <property type="match status" value="1"/>
</dbReference>
<dbReference type="AlphaFoldDB" id="A0A9P4X2Q9"/>
<feature type="transmembrane region" description="Helical" evidence="6">
    <location>
        <begin position="404"/>
        <end position="429"/>
    </location>
</feature>
<feature type="transmembrane region" description="Helical" evidence="6">
    <location>
        <begin position="198"/>
        <end position="220"/>
    </location>
</feature>
<dbReference type="Pfam" id="PF13520">
    <property type="entry name" value="AA_permease_2"/>
    <property type="match status" value="1"/>
</dbReference>
<evidence type="ECO:0000256" key="1">
    <source>
        <dbReference type="ARBA" id="ARBA00004141"/>
    </source>
</evidence>
<feature type="transmembrane region" description="Helical" evidence="6">
    <location>
        <begin position="167"/>
        <end position="186"/>
    </location>
</feature>
<sequence length="641" mass="71001">MEEKDASQPHAVQDVGDDISLEEQDKEVMAQMGKKQQMPRRFSVITLLGLSLTFLSSWEAVGASMGVGLTAGGPVALVYGFLFVISGTLACAASVAEMASICPISGAQYHWTYMFAPRGWKVFLSFMQGWTTAFAWQATITSLTFLMAGQLQGTIVFSNSSYMPERWHTTLIMWLVVLVAWVQNVWGVRLLPTLELFAGGLHVLMFFVFCIIMLVMGRNASADFVFTGFINETGWDNNPVAWFIGLLPSIWCVIGFDGAIHLSEETSNSAHSIPKVILYTVLINGTLAFLFVLTSLFSISNISDVIGTPTGYPLIEIVHQATRSSAATTTLYAFILAITMAAMFGTLASVSRMTWAFARDDGLPFSMYLKHVDPTHKVPTRSITLVSLIVVLLSLINIGSSTALSAILSLSTIALYVSYIIPISCLIFLRLRVPATIYTAPAGHADVSEARLVFGPWNLGRWGLVVNVYAVCYASLLVPFMALPTSLPLTRMTMNYAGPVFGGVILFAVGEWFIAGKRRFKGPRRDRHSKDAFIKVIHEDDRMVLNFIDKFRAIRDAAGSTREEMPEIAIRAMAQSDKDNAERLEWAIMLIEDFKNQFETSKTENPMPSREFGVLKKEVKKLEEKLEDGKGWVKLSDEDRE</sequence>
<name>A0A9P4X2Q9_9PLEO</name>
<dbReference type="PANTHER" id="PTHR45649">
    <property type="entry name" value="AMINO-ACID PERMEASE BAT1"/>
    <property type="match status" value="1"/>
</dbReference>
<dbReference type="GO" id="GO:0022857">
    <property type="term" value="F:transmembrane transporter activity"/>
    <property type="evidence" value="ECO:0007669"/>
    <property type="project" value="InterPro"/>
</dbReference>
<feature type="transmembrane region" description="Helical" evidence="6">
    <location>
        <begin position="496"/>
        <end position="515"/>
    </location>
</feature>
<accession>A0A9P4X2Q9</accession>
<feature type="transmembrane region" description="Helical" evidence="6">
    <location>
        <begin position="122"/>
        <end position="147"/>
    </location>
</feature>
<reference evidence="7" key="1">
    <citation type="submission" date="2019-04" db="EMBL/GenBank/DDBJ databases">
        <title>Sequencing of skin fungus with MAO and IRED activity.</title>
        <authorList>
            <person name="Marsaioli A.J."/>
            <person name="Bonatto J.M.C."/>
            <person name="Reis Junior O."/>
        </authorList>
    </citation>
    <scope>NUCLEOTIDE SEQUENCE</scope>
    <source>
        <strain evidence="7">28M1</strain>
    </source>
</reference>
<gene>
    <name evidence="7" type="ORF">E8E12_011160</name>
</gene>
<feature type="transmembrane region" description="Helical" evidence="6">
    <location>
        <begin position="378"/>
        <end position="398"/>
    </location>
</feature>
<dbReference type="PANTHER" id="PTHR45649:SF5">
    <property type="entry name" value="GABA TRANSPORTER (EUROFUNG)-RELATED"/>
    <property type="match status" value="1"/>
</dbReference>
<feature type="transmembrane region" description="Helical" evidence="6">
    <location>
        <begin position="78"/>
        <end position="101"/>
    </location>
</feature>
<feature type="transmembrane region" description="Helical" evidence="6">
    <location>
        <begin position="42"/>
        <end position="58"/>
    </location>
</feature>
<evidence type="ECO:0000256" key="4">
    <source>
        <dbReference type="ARBA" id="ARBA00022989"/>
    </source>
</evidence>
<keyword evidence="3 6" id="KW-0812">Transmembrane</keyword>
<dbReference type="OrthoDB" id="3257095at2759"/>
<dbReference type="Proteomes" id="UP000758155">
    <property type="component" value="Unassembled WGS sequence"/>
</dbReference>
<evidence type="ECO:0000256" key="5">
    <source>
        <dbReference type="ARBA" id="ARBA00023136"/>
    </source>
</evidence>
<evidence type="ECO:0000313" key="7">
    <source>
        <dbReference type="EMBL" id="KAF3048193.1"/>
    </source>
</evidence>
<feature type="transmembrane region" description="Helical" evidence="6">
    <location>
        <begin position="464"/>
        <end position="484"/>
    </location>
</feature>
<keyword evidence="2" id="KW-0813">Transport</keyword>
<feature type="transmembrane region" description="Helical" evidence="6">
    <location>
        <begin position="240"/>
        <end position="264"/>
    </location>
</feature>
<keyword evidence="4 6" id="KW-1133">Transmembrane helix</keyword>
<comment type="caution">
    <text evidence="7">The sequence shown here is derived from an EMBL/GenBank/DDBJ whole genome shotgun (WGS) entry which is preliminary data.</text>
</comment>
<keyword evidence="8" id="KW-1185">Reference proteome</keyword>
<evidence type="ECO:0000256" key="6">
    <source>
        <dbReference type="SAM" id="Phobius"/>
    </source>
</evidence>
<keyword evidence="5 6" id="KW-0472">Membrane</keyword>
<organism evidence="7 8">
    <name type="scientific">Didymella heteroderae</name>
    <dbReference type="NCBI Taxonomy" id="1769908"/>
    <lineage>
        <taxon>Eukaryota</taxon>
        <taxon>Fungi</taxon>
        <taxon>Dikarya</taxon>
        <taxon>Ascomycota</taxon>
        <taxon>Pezizomycotina</taxon>
        <taxon>Dothideomycetes</taxon>
        <taxon>Pleosporomycetidae</taxon>
        <taxon>Pleosporales</taxon>
        <taxon>Pleosporineae</taxon>
        <taxon>Didymellaceae</taxon>
        <taxon>Didymella</taxon>
    </lineage>
</organism>
<comment type="subcellular location">
    <subcellularLocation>
        <location evidence="1">Membrane</location>
        <topology evidence="1">Multi-pass membrane protein</topology>
    </subcellularLocation>
</comment>
<dbReference type="GO" id="GO:0016020">
    <property type="term" value="C:membrane"/>
    <property type="evidence" value="ECO:0007669"/>
    <property type="project" value="UniProtKB-SubCell"/>
</dbReference>
<evidence type="ECO:0008006" key="9">
    <source>
        <dbReference type="Google" id="ProtNLM"/>
    </source>
</evidence>
<protein>
    <recommendedName>
        <fullName evidence="9">Amino acid transmembrane transporter</fullName>
    </recommendedName>
</protein>
<evidence type="ECO:0000256" key="3">
    <source>
        <dbReference type="ARBA" id="ARBA00022692"/>
    </source>
</evidence>
<dbReference type="EMBL" id="SWKV01000001">
    <property type="protein sequence ID" value="KAF3048193.1"/>
    <property type="molecule type" value="Genomic_DNA"/>
</dbReference>
<feature type="transmembrane region" description="Helical" evidence="6">
    <location>
        <begin position="276"/>
        <end position="299"/>
    </location>
</feature>
<dbReference type="InterPro" id="IPR002293">
    <property type="entry name" value="AA/rel_permease1"/>
</dbReference>
<evidence type="ECO:0000256" key="2">
    <source>
        <dbReference type="ARBA" id="ARBA00022448"/>
    </source>
</evidence>
<feature type="transmembrane region" description="Helical" evidence="6">
    <location>
        <begin position="331"/>
        <end position="357"/>
    </location>
</feature>
<evidence type="ECO:0000313" key="8">
    <source>
        <dbReference type="Proteomes" id="UP000758155"/>
    </source>
</evidence>
<proteinExistence type="predicted"/>